<dbReference type="GO" id="GO:1990961">
    <property type="term" value="P:xenobiotic detoxification by transmembrane export across the plasma membrane"/>
    <property type="evidence" value="ECO:0007669"/>
    <property type="project" value="TreeGrafter"/>
</dbReference>
<dbReference type="InterPro" id="IPR011701">
    <property type="entry name" value="MFS"/>
</dbReference>
<evidence type="ECO:0000259" key="7">
    <source>
        <dbReference type="PROSITE" id="PS50850"/>
    </source>
</evidence>
<evidence type="ECO:0000256" key="2">
    <source>
        <dbReference type="ARBA" id="ARBA00022692"/>
    </source>
</evidence>
<dbReference type="VEuPathDB" id="FungiDB:ASPSYDRAFT_87585"/>
<protein>
    <recommendedName>
        <fullName evidence="7">Major facilitator superfamily (MFS) profile domain-containing protein</fullName>
    </recommendedName>
</protein>
<dbReference type="PROSITE" id="PS50850">
    <property type="entry name" value="MFS"/>
    <property type="match status" value="1"/>
</dbReference>
<evidence type="ECO:0000256" key="4">
    <source>
        <dbReference type="ARBA" id="ARBA00023136"/>
    </source>
</evidence>
<feature type="transmembrane region" description="Helical" evidence="6">
    <location>
        <begin position="251"/>
        <end position="275"/>
    </location>
</feature>
<feature type="transmembrane region" description="Helical" evidence="6">
    <location>
        <begin position="192"/>
        <end position="212"/>
    </location>
</feature>
<dbReference type="GO" id="GO:0005886">
    <property type="term" value="C:plasma membrane"/>
    <property type="evidence" value="ECO:0007669"/>
    <property type="project" value="TreeGrafter"/>
</dbReference>
<dbReference type="FunFam" id="1.20.1250.20:FF:000011">
    <property type="entry name" value="MFS multidrug transporter, putative"/>
    <property type="match status" value="1"/>
</dbReference>
<accession>A0A1L9TNM9</accession>
<dbReference type="GO" id="GO:0015244">
    <property type="term" value="F:fluconazole transmembrane transporter activity"/>
    <property type="evidence" value="ECO:0007669"/>
    <property type="project" value="TreeGrafter"/>
</dbReference>
<evidence type="ECO:0000313" key="9">
    <source>
        <dbReference type="Proteomes" id="UP000184356"/>
    </source>
</evidence>
<sequence length="571" mass="63793">METIRDSAFGKLVRLSTKSRFLKYPEEVDQVTCQQCRKAPPQVKDEETPPSPTESAVEDETWGLYSVMSQASRVTRRNSWQPTRNGSECGIRPGTGSGEGAIVVDWRGANDSENPQNWSTRKKFLVSCEIWLLTFAIYIGSAIYTPGIPGVSEQFGVSRVAAVLGLTLFVLGYGLGPMVWSPLSELPNIGRSPTYVLTLVVFVFFQFAVIYAKNFGMLLAFRFLTGFIGSPCLATGAASMGDIWNPKARDYMIGIWGCFAISAPVLGPLVGGFAASAKGWTWTIWQLLWVSGFTLVILFFLLPETYAPNILCRRARRIRRITGNPEYMSESEIDLRQLDPKGVLFEALVRPFQLCFLEPVVLLMNLYISLIYGILYIWFEAFPIVFGEIHGFNPGQTGLAFLGILVSTCCITIPAYFYWKWKYQSKHFDENWNIKPEYQLPPACVGAFALPISLFWFGWTGNFASIHWIVPIIASMLFAVGGCLIFNSIFTYLAHAYPKYAASALAGNDFMRSSFGAGFPLFATAMFHNLGVGWACTLLGCLSVLFVPYPFVLYVFGKRIRMASKYARHDI</sequence>
<feature type="transmembrane region" description="Helical" evidence="6">
    <location>
        <begin position="510"/>
        <end position="526"/>
    </location>
</feature>
<dbReference type="AlphaFoldDB" id="A0A1L9TNM9"/>
<dbReference type="PANTHER" id="PTHR23502">
    <property type="entry name" value="MAJOR FACILITATOR SUPERFAMILY"/>
    <property type="match status" value="1"/>
</dbReference>
<name>A0A1L9TNM9_9EURO</name>
<feature type="transmembrane region" description="Helical" evidence="6">
    <location>
        <begin position="440"/>
        <end position="459"/>
    </location>
</feature>
<feature type="transmembrane region" description="Helical" evidence="6">
    <location>
        <begin position="465"/>
        <end position="490"/>
    </location>
</feature>
<dbReference type="RefSeq" id="XP_040704830.1">
    <property type="nucleotide sequence ID" value="XM_040851865.1"/>
</dbReference>
<dbReference type="PANTHER" id="PTHR23502:SF23">
    <property type="entry name" value="FLUCONAZOLE RESISTANCE PROTEIN 1"/>
    <property type="match status" value="1"/>
</dbReference>
<gene>
    <name evidence="8" type="ORF">ASPSYDRAFT_87585</name>
</gene>
<feature type="transmembrane region" description="Helical" evidence="6">
    <location>
        <begin position="399"/>
        <end position="419"/>
    </location>
</feature>
<feature type="compositionally biased region" description="Polar residues" evidence="5">
    <location>
        <begin position="76"/>
        <end position="86"/>
    </location>
</feature>
<proteinExistence type="predicted"/>
<dbReference type="InterPro" id="IPR020846">
    <property type="entry name" value="MFS_dom"/>
</dbReference>
<dbReference type="OrthoDB" id="3357846at2759"/>
<dbReference type="InterPro" id="IPR036259">
    <property type="entry name" value="MFS_trans_sf"/>
</dbReference>
<dbReference type="STRING" id="1036612.A0A1L9TNM9"/>
<feature type="transmembrane region" description="Helical" evidence="6">
    <location>
        <begin position="218"/>
        <end position="239"/>
    </location>
</feature>
<feature type="transmembrane region" description="Helical" evidence="6">
    <location>
        <begin position="124"/>
        <end position="144"/>
    </location>
</feature>
<feature type="transmembrane region" description="Helical" evidence="6">
    <location>
        <begin position="287"/>
        <end position="311"/>
    </location>
</feature>
<dbReference type="Gene3D" id="1.20.1250.20">
    <property type="entry name" value="MFS general substrate transporter like domains"/>
    <property type="match status" value="1"/>
</dbReference>
<feature type="region of interest" description="Disordered" evidence="5">
    <location>
        <begin position="37"/>
        <end position="57"/>
    </location>
</feature>
<evidence type="ECO:0000256" key="1">
    <source>
        <dbReference type="ARBA" id="ARBA00004141"/>
    </source>
</evidence>
<evidence type="ECO:0000313" key="8">
    <source>
        <dbReference type="EMBL" id="OJJ61024.1"/>
    </source>
</evidence>
<feature type="transmembrane region" description="Helical" evidence="6">
    <location>
        <begin position="360"/>
        <end position="379"/>
    </location>
</feature>
<keyword evidence="2 6" id="KW-0812">Transmembrane</keyword>
<dbReference type="GeneID" id="63767938"/>
<feature type="transmembrane region" description="Helical" evidence="6">
    <location>
        <begin position="156"/>
        <end position="180"/>
    </location>
</feature>
<evidence type="ECO:0000256" key="5">
    <source>
        <dbReference type="SAM" id="MobiDB-lite"/>
    </source>
</evidence>
<feature type="transmembrane region" description="Helical" evidence="6">
    <location>
        <begin position="532"/>
        <end position="556"/>
    </location>
</feature>
<keyword evidence="9" id="KW-1185">Reference proteome</keyword>
<comment type="subcellular location">
    <subcellularLocation>
        <location evidence="1">Membrane</location>
        <topology evidence="1">Multi-pass membrane protein</topology>
    </subcellularLocation>
</comment>
<dbReference type="SUPFAM" id="SSF103473">
    <property type="entry name" value="MFS general substrate transporter"/>
    <property type="match status" value="1"/>
</dbReference>
<dbReference type="Pfam" id="PF07690">
    <property type="entry name" value="MFS_1"/>
    <property type="match status" value="1"/>
</dbReference>
<keyword evidence="4 6" id="KW-0472">Membrane</keyword>
<evidence type="ECO:0000256" key="6">
    <source>
        <dbReference type="SAM" id="Phobius"/>
    </source>
</evidence>
<feature type="region of interest" description="Disordered" evidence="5">
    <location>
        <begin position="76"/>
        <end position="98"/>
    </location>
</feature>
<reference evidence="9" key="1">
    <citation type="journal article" date="2017" name="Genome Biol.">
        <title>Comparative genomics reveals high biological diversity and specific adaptations in the industrially and medically important fungal genus Aspergillus.</title>
        <authorList>
            <person name="de Vries R.P."/>
            <person name="Riley R."/>
            <person name="Wiebenga A."/>
            <person name="Aguilar-Osorio G."/>
            <person name="Amillis S."/>
            <person name="Uchima C.A."/>
            <person name="Anderluh G."/>
            <person name="Asadollahi M."/>
            <person name="Askin M."/>
            <person name="Barry K."/>
            <person name="Battaglia E."/>
            <person name="Bayram O."/>
            <person name="Benocci T."/>
            <person name="Braus-Stromeyer S.A."/>
            <person name="Caldana C."/>
            <person name="Canovas D."/>
            <person name="Cerqueira G.C."/>
            <person name="Chen F."/>
            <person name="Chen W."/>
            <person name="Choi C."/>
            <person name="Clum A."/>
            <person name="Dos Santos R.A."/>
            <person name="Damasio A.R."/>
            <person name="Diallinas G."/>
            <person name="Emri T."/>
            <person name="Fekete E."/>
            <person name="Flipphi M."/>
            <person name="Freyberg S."/>
            <person name="Gallo A."/>
            <person name="Gournas C."/>
            <person name="Habgood R."/>
            <person name="Hainaut M."/>
            <person name="Harispe M.L."/>
            <person name="Henrissat B."/>
            <person name="Hilden K.S."/>
            <person name="Hope R."/>
            <person name="Hossain A."/>
            <person name="Karabika E."/>
            <person name="Karaffa L."/>
            <person name="Karanyi Z."/>
            <person name="Krasevec N."/>
            <person name="Kuo A."/>
            <person name="Kusch H."/>
            <person name="LaButti K."/>
            <person name="Lagendijk E.L."/>
            <person name="Lapidus A."/>
            <person name="Levasseur A."/>
            <person name="Lindquist E."/>
            <person name="Lipzen A."/>
            <person name="Logrieco A.F."/>
            <person name="MacCabe A."/>
            <person name="Maekelae M.R."/>
            <person name="Malavazi I."/>
            <person name="Melin P."/>
            <person name="Meyer V."/>
            <person name="Mielnichuk N."/>
            <person name="Miskei M."/>
            <person name="Molnar A.P."/>
            <person name="Mule G."/>
            <person name="Ngan C.Y."/>
            <person name="Orejas M."/>
            <person name="Orosz E."/>
            <person name="Ouedraogo J.P."/>
            <person name="Overkamp K.M."/>
            <person name="Park H.-S."/>
            <person name="Perrone G."/>
            <person name="Piumi F."/>
            <person name="Punt P.J."/>
            <person name="Ram A.F."/>
            <person name="Ramon A."/>
            <person name="Rauscher S."/>
            <person name="Record E."/>
            <person name="Riano-Pachon D.M."/>
            <person name="Robert V."/>
            <person name="Roehrig J."/>
            <person name="Ruller R."/>
            <person name="Salamov A."/>
            <person name="Salih N.S."/>
            <person name="Samson R.A."/>
            <person name="Sandor E."/>
            <person name="Sanguinetti M."/>
            <person name="Schuetze T."/>
            <person name="Sepcic K."/>
            <person name="Shelest E."/>
            <person name="Sherlock G."/>
            <person name="Sophianopoulou V."/>
            <person name="Squina F.M."/>
            <person name="Sun H."/>
            <person name="Susca A."/>
            <person name="Todd R.B."/>
            <person name="Tsang A."/>
            <person name="Unkles S.E."/>
            <person name="van de Wiele N."/>
            <person name="van Rossen-Uffink D."/>
            <person name="Oliveira J.V."/>
            <person name="Vesth T.C."/>
            <person name="Visser J."/>
            <person name="Yu J.-H."/>
            <person name="Zhou M."/>
            <person name="Andersen M.R."/>
            <person name="Archer D.B."/>
            <person name="Baker S.E."/>
            <person name="Benoit I."/>
            <person name="Brakhage A.A."/>
            <person name="Braus G.H."/>
            <person name="Fischer R."/>
            <person name="Frisvad J.C."/>
            <person name="Goldman G.H."/>
            <person name="Houbraken J."/>
            <person name="Oakley B."/>
            <person name="Pocsi I."/>
            <person name="Scazzocchio C."/>
            <person name="Seiboth B."/>
            <person name="vanKuyk P.A."/>
            <person name="Wortman J."/>
            <person name="Dyer P.S."/>
            <person name="Grigoriev I.V."/>
        </authorList>
    </citation>
    <scope>NUCLEOTIDE SEQUENCE [LARGE SCALE GENOMIC DNA]</scope>
    <source>
        <strain evidence="9">CBS 593.65</strain>
    </source>
</reference>
<evidence type="ECO:0000256" key="3">
    <source>
        <dbReference type="ARBA" id="ARBA00022989"/>
    </source>
</evidence>
<dbReference type="CDD" id="cd17323">
    <property type="entry name" value="MFS_Tpo1_MDR_like"/>
    <property type="match status" value="1"/>
</dbReference>
<keyword evidence="3 6" id="KW-1133">Transmembrane helix</keyword>
<feature type="domain" description="Major facilitator superfamily (MFS) profile" evidence="7">
    <location>
        <begin position="126"/>
        <end position="560"/>
    </location>
</feature>
<dbReference type="Proteomes" id="UP000184356">
    <property type="component" value="Unassembled WGS sequence"/>
</dbReference>
<dbReference type="EMBL" id="KV878584">
    <property type="protein sequence ID" value="OJJ61024.1"/>
    <property type="molecule type" value="Genomic_DNA"/>
</dbReference>
<organism evidence="8 9">
    <name type="scientific">Aspergillus sydowii CBS 593.65</name>
    <dbReference type="NCBI Taxonomy" id="1036612"/>
    <lineage>
        <taxon>Eukaryota</taxon>
        <taxon>Fungi</taxon>
        <taxon>Dikarya</taxon>
        <taxon>Ascomycota</taxon>
        <taxon>Pezizomycotina</taxon>
        <taxon>Eurotiomycetes</taxon>
        <taxon>Eurotiomycetidae</taxon>
        <taxon>Eurotiales</taxon>
        <taxon>Aspergillaceae</taxon>
        <taxon>Aspergillus</taxon>
        <taxon>Aspergillus subgen. Nidulantes</taxon>
    </lineage>
</organism>